<dbReference type="AlphaFoldDB" id="A0AAJ0BX12"/>
<dbReference type="Gene3D" id="1.10.510.10">
    <property type="entry name" value="Transferase(Phosphotransferase) domain 1"/>
    <property type="match status" value="1"/>
</dbReference>
<dbReference type="GeneID" id="85313784"/>
<dbReference type="SMART" id="SM00220">
    <property type="entry name" value="S_TKc"/>
    <property type="match status" value="1"/>
</dbReference>
<name>A0AAJ0BX12_9PEZI</name>
<protein>
    <submittedName>
        <fullName evidence="2">Kinase-like domain-containing protein</fullName>
    </submittedName>
</protein>
<keyword evidence="3" id="KW-1185">Reference proteome</keyword>
<evidence type="ECO:0000259" key="1">
    <source>
        <dbReference type="PROSITE" id="PS50011"/>
    </source>
</evidence>
<reference evidence="2" key="1">
    <citation type="submission" date="2023-06" db="EMBL/GenBank/DDBJ databases">
        <title>Genome-scale phylogeny and comparative genomics of the fungal order Sordariales.</title>
        <authorList>
            <consortium name="Lawrence Berkeley National Laboratory"/>
            <person name="Hensen N."/>
            <person name="Bonometti L."/>
            <person name="Westerberg I."/>
            <person name="Brannstrom I.O."/>
            <person name="Guillou S."/>
            <person name="Cros-Aarteil S."/>
            <person name="Calhoun S."/>
            <person name="Haridas S."/>
            <person name="Kuo A."/>
            <person name="Mondo S."/>
            <person name="Pangilinan J."/>
            <person name="Riley R."/>
            <person name="Labutti K."/>
            <person name="Andreopoulos B."/>
            <person name="Lipzen A."/>
            <person name="Chen C."/>
            <person name="Yanf M."/>
            <person name="Daum C."/>
            <person name="Ng V."/>
            <person name="Clum A."/>
            <person name="Steindorff A."/>
            <person name="Ohm R."/>
            <person name="Martin F."/>
            <person name="Silar P."/>
            <person name="Natvig D."/>
            <person name="Lalanne C."/>
            <person name="Gautier V."/>
            <person name="Ament-Velasquez S.L."/>
            <person name="Kruys A."/>
            <person name="Hutchinson M.I."/>
            <person name="Powell A.J."/>
            <person name="Barry K."/>
            <person name="Miller A.N."/>
            <person name="Grigoriev I.V."/>
            <person name="Debuchy R."/>
            <person name="Gladieux P."/>
            <person name="Thoren M.H."/>
            <person name="Johannesson H."/>
        </authorList>
    </citation>
    <scope>NUCLEOTIDE SEQUENCE</scope>
    <source>
        <strain evidence="2">8032-3</strain>
    </source>
</reference>
<dbReference type="InterPro" id="IPR011009">
    <property type="entry name" value="Kinase-like_dom_sf"/>
</dbReference>
<dbReference type="EMBL" id="MU839013">
    <property type="protein sequence ID" value="KAK1766040.1"/>
    <property type="molecule type" value="Genomic_DNA"/>
</dbReference>
<dbReference type="PANTHER" id="PTHR24359:SF37">
    <property type="entry name" value="PROTEIN KINASE DOMAIN-CONTAINING PROTEIN"/>
    <property type="match status" value="1"/>
</dbReference>
<keyword evidence="2" id="KW-0418">Kinase</keyword>
<sequence length="553" mass="64074">MEHSSATEILDRGDQFRDYRPPIDVPQSTLPAVDILNNKCFDKFEVYYPLDSRRSKFFIPWDRLLEVISVPSVQTALQRWNEDISLTSNICFSTDDKLTTKASYRRMLGILVHLGRAEDILVFIKNGLNDSKLPLRLKPDRTGLMYTKAGTDVDVDFLQDWDKRTVKEFGEVQFAFISPYFVRPADGRLLHYILSEEDVLPILEESKWIREPGDENPQPDTPVTHGVKQIQLHECHYDFGDYGFVTSTGPNHLFAMKSLSSNDREVFKREVDFLKRTNHIRNAHLNKLLVTFEANHNGGLFHLVFPWAESDLYSFWKHRRPDTCHTAWIAQQLSGLASALALIHDDSESQPAIRGNEPTYGRHGDLKPENILWFPGQPDCARTGGILVLNDFGLGRYHRQQSRSVVRPWDIMTSRTYRPPECDVKGGRINRKFDIWCLGATFLEFVIWYLRGFEDVEFTFPEAREEEDNPNVMMGYFFSDTFFRVNHDHSEAFVKPSVADWIQRLKADDRSAGFLRDLLLVIETRMLVVDQHARFTARQLADHLRELCSKHSV</sequence>
<dbReference type="Pfam" id="PF00069">
    <property type="entry name" value="Pkinase"/>
    <property type="match status" value="1"/>
</dbReference>
<organism evidence="2 3">
    <name type="scientific">Phialemonium atrogriseum</name>
    <dbReference type="NCBI Taxonomy" id="1093897"/>
    <lineage>
        <taxon>Eukaryota</taxon>
        <taxon>Fungi</taxon>
        <taxon>Dikarya</taxon>
        <taxon>Ascomycota</taxon>
        <taxon>Pezizomycotina</taxon>
        <taxon>Sordariomycetes</taxon>
        <taxon>Sordariomycetidae</taxon>
        <taxon>Cephalothecales</taxon>
        <taxon>Cephalothecaceae</taxon>
        <taxon>Phialemonium</taxon>
    </lineage>
</organism>
<dbReference type="Proteomes" id="UP001244011">
    <property type="component" value="Unassembled WGS sequence"/>
</dbReference>
<evidence type="ECO:0000313" key="3">
    <source>
        <dbReference type="Proteomes" id="UP001244011"/>
    </source>
</evidence>
<keyword evidence="2" id="KW-0808">Transferase</keyword>
<dbReference type="GO" id="GO:0004674">
    <property type="term" value="F:protein serine/threonine kinase activity"/>
    <property type="evidence" value="ECO:0007669"/>
    <property type="project" value="TreeGrafter"/>
</dbReference>
<dbReference type="SUPFAM" id="SSF56112">
    <property type="entry name" value="Protein kinase-like (PK-like)"/>
    <property type="match status" value="1"/>
</dbReference>
<dbReference type="PANTHER" id="PTHR24359">
    <property type="entry name" value="SERINE/THREONINE-PROTEIN KINASE SBK1"/>
    <property type="match status" value="1"/>
</dbReference>
<dbReference type="GO" id="GO:0005524">
    <property type="term" value="F:ATP binding"/>
    <property type="evidence" value="ECO:0007669"/>
    <property type="project" value="InterPro"/>
</dbReference>
<proteinExistence type="predicted"/>
<evidence type="ECO:0000313" key="2">
    <source>
        <dbReference type="EMBL" id="KAK1766040.1"/>
    </source>
</evidence>
<dbReference type="InterPro" id="IPR000719">
    <property type="entry name" value="Prot_kinase_dom"/>
</dbReference>
<comment type="caution">
    <text evidence="2">The sequence shown here is derived from an EMBL/GenBank/DDBJ whole genome shotgun (WGS) entry which is preliminary data.</text>
</comment>
<accession>A0AAJ0BX12</accession>
<dbReference type="PROSITE" id="PS50011">
    <property type="entry name" value="PROTEIN_KINASE_DOM"/>
    <property type="match status" value="1"/>
</dbReference>
<gene>
    <name evidence="2" type="ORF">QBC33DRAFT_571250</name>
</gene>
<dbReference type="RefSeq" id="XP_060282253.1">
    <property type="nucleotide sequence ID" value="XM_060430597.1"/>
</dbReference>
<feature type="domain" description="Protein kinase" evidence="1">
    <location>
        <begin position="231"/>
        <end position="553"/>
    </location>
</feature>